<accession>A0A3L8SDE6</accession>
<evidence type="ECO:0008006" key="4">
    <source>
        <dbReference type="Google" id="ProtNLM"/>
    </source>
</evidence>
<name>A0A3L8SDE6_CHLGU</name>
<evidence type="ECO:0000256" key="1">
    <source>
        <dbReference type="SAM" id="MobiDB-lite"/>
    </source>
</evidence>
<reference evidence="2 3" key="1">
    <citation type="journal article" date="2018" name="Proc. R. Soc. B">
        <title>A non-coding region near Follistatin controls head colour polymorphism in the Gouldian finch.</title>
        <authorList>
            <person name="Toomey M.B."/>
            <person name="Marques C.I."/>
            <person name="Andrade P."/>
            <person name="Araujo P.M."/>
            <person name="Sabatino S."/>
            <person name="Gazda M.A."/>
            <person name="Afonso S."/>
            <person name="Lopes R.J."/>
            <person name="Corbo J.C."/>
            <person name="Carneiro M."/>
        </authorList>
    </citation>
    <scope>NUCLEOTIDE SEQUENCE [LARGE SCALE GENOMIC DNA]</scope>
    <source>
        <strain evidence="2">Red01</strain>
        <tissue evidence="2">Muscle</tissue>
    </source>
</reference>
<feature type="non-terminal residue" evidence="2">
    <location>
        <position position="1"/>
    </location>
</feature>
<organism evidence="2 3">
    <name type="scientific">Chloebia gouldiae</name>
    <name type="common">Gouldian finch</name>
    <name type="synonym">Erythrura gouldiae</name>
    <dbReference type="NCBI Taxonomy" id="44316"/>
    <lineage>
        <taxon>Eukaryota</taxon>
        <taxon>Metazoa</taxon>
        <taxon>Chordata</taxon>
        <taxon>Craniata</taxon>
        <taxon>Vertebrata</taxon>
        <taxon>Euteleostomi</taxon>
        <taxon>Archelosauria</taxon>
        <taxon>Archosauria</taxon>
        <taxon>Dinosauria</taxon>
        <taxon>Saurischia</taxon>
        <taxon>Theropoda</taxon>
        <taxon>Coelurosauria</taxon>
        <taxon>Aves</taxon>
        <taxon>Neognathae</taxon>
        <taxon>Neoaves</taxon>
        <taxon>Telluraves</taxon>
        <taxon>Australaves</taxon>
        <taxon>Passeriformes</taxon>
        <taxon>Passeroidea</taxon>
        <taxon>Passeridae</taxon>
        <taxon>Chloebia</taxon>
    </lineage>
</organism>
<dbReference type="AlphaFoldDB" id="A0A3L8SDE6"/>
<keyword evidence="3" id="KW-1185">Reference proteome</keyword>
<comment type="caution">
    <text evidence="2">The sequence shown here is derived from an EMBL/GenBank/DDBJ whole genome shotgun (WGS) entry which is preliminary data.</text>
</comment>
<evidence type="ECO:0000313" key="3">
    <source>
        <dbReference type="Proteomes" id="UP000276834"/>
    </source>
</evidence>
<sequence length="118" mass="12328">VCSVFFSASTTVNVTHRPMAPANPKLPIPRTPANHQVVYTTIPAPPPQNPVRGAVMTSPGLRPVTPQTGGVTVRMPQTAYVVNNGLALGAGAPQLTVHHRPPPQVHTVSGAFQSPDAM</sequence>
<evidence type="ECO:0000313" key="2">
    <source>
        <dbReference type="EMBL" id="RLW00102.1"/>
    </source>
</evidence>
<proteinExistence type="predicted"/>
<protein>
    <recommendedName>
        <fullName evidence="4">MCAF1 protein</fullName>
    </recommendedName>
</protein>
<dbReference type="OrthoDB" id="2434995at2759"/>
<gene>
    <name evidence="2" type="ORF">DV515_00009008</name>
</gene>
<feature type="region of interest" description="Disordered" evidence="1">
    <location>
        <begin position="93"/>
        <end position="118"/>
    </location>
</feature>
<dbReference type="EMBL" id="QUSF01000028">
    <property type="protein sequence ID" value="RLW00102.1"/>
    <property type="molecule type" value="Genomic_DNA"/>
</dbReference>
<dbReference type="Proteomes" id="UP000276834">
    <property type="component" value="Unassembled WGS sequence"/>
</dbReference>